<accession>A0A8S9RHS5</accession>
<feature type="compositionally biased region" description="Basic and acidic residues" evidence="1">
    <location>
        <begin position="173"/>
        <end position="190"/>
    </location>
</feature>
<protein>
    <submittedName>
        <fullName evidence="2">Uncharacterized protein</fullName>
    </submittedName>
</protein>
<dbReference type="Proteomes" id="UP000712600">
    <property type="component" value="Unassembled WGS sequence"/>
</dbReference>
<reference evidence="2" key="1">
    <citation type="submission" date="2019-12" db="EMBL/GenBank/DDBJ databases">
        <title>Genome sequencing and annotation of Brassica cretica.</title>
        <authorList>
            <person name="Studholme D.J."/>
            <person name="Sarris P."/>
        </authorList>
    </citation>
    <scope>NUCLEOTIDE SEQUENCE</scope>
    <source>
        <strain evidence="2">PFS-109/04</strain>
        <tissue evidence="2">Leaf</tissue>
    </source>
</reference>
<evidence type="ECO:0000313" key="2">
    <source>
        <dbReference type="EMBL" id="KAF3572644.1"/>
    </source>
</evidence>
<feature type="region of interest" description="Disordered" evidence="1">
    <location>
        <begin position="159"/>
        <end position="190"/>
    </location>
</feature>
<name>A0A8S9RHS5_BRACR</name>
<feature type="compositionally biased region" description="Basic and acidic residues" evidence="1">
    <location>
        <begin position="32"/>
        <end position="47"/>
    </location>
</feature>
<feature type="compositionally biased region" description="Acidic residues" evidence="1">
    <location>
        <begin position="161"/>
        <end position="172"/>
    </location>
</feature>
<organism evidence="2 3">
    <name type="scientific">Brassica cretica</name>
    <name type="common">Mustard</name>
    <dbReference type="NCBI Taxonomy" id="69181"/>
    <lineage>
        <taxon>Eukaryota</taxon>
        <taxon>Viridiplantae</taxon>
        <taxon>Streptophyta</taxon>
        <taxon>Embryophyta</taxon>
        <taxon>Tracheophyta</taxon>
        <taxon>Spermatophyta</taxon>
        <taxon>Magnoliopsida</taxon>
        <taxon>eudicotyledons</taxon>
        <taxon>Gunneridae</taxon>
        <taxon>Pentapetalae</taxon>
        <taxon>rosids</taxon>
        <taxon>malvids</taxon>
        <taxon>Brassicales</taxon>
        <taxon>Brassicaceae</taxon>
        <taxon>Brassiceae</taxon>
        <taxon>Brassica</taxon>
    </lineage>
</organism>
<evidence type="ECO:0000313" key="3">
    <source>
        <dbReference type="Proteomes" id="UP000712600"/>
    </source>
</evidence>
<proteinExistence type="predicted"/>
<comment type="caution">
    <text evidence="2">The sequence shown here is derived from an EMBL/GenBank/DDBJ whole genome shotgun (WGS) entry which is preliminary data.</text>
</comment>
<feature type="region of interest" description="Disordered" evidence="1">
    <location>
        <begin position="32"/>
        <end position="67"/>
    </location>
</feature>
<dbReference type="EMBL" id="QGKX02000095">
    <property type="protein sequence ID" value="KAF3572644.1"/>
    <property type="molecule type" value="Genomic_DNA"/>
</dbReference>
<gene>
    <name evidence="2" type="ORF">F2Q69_00063337</name>
</gene>
<evidence type="ECO:0000256" key="1">
    <source>
        <dbReference type="SAM" id="MobiDB-lite"/>
    </source>
</evidence>
<dbReference type="AlphaFoldDB" id="A0A8S9RHS5"/>
<sequence>MVEDDGRSKVMEEKKVLGERDYCIALLVAGESKRTRESVGSEARDQIPSHAPLRFGDATIGDQSRSTERTCEIETVEPSLQAPLVEHVSTLQLPHLFSLPQLRQTHHATGTTAFASAPVREEPVQAQLIGEDDDVGESRGYDGGGVVDGEIGIGIAGTVEEGAETAEEYGEEREEHQRDRVGRDVTELTL</sequence>